<protein>
    <submittedName>
        <fullName evidence="1">Uncharacterized protein</fullName>
    </submittedName>
</protein>
<dbReference type="EMBL" id="BEZZ01168032">
    <property type="protein sequence ID" value="GCC45552.1"/>
    <property type="molecule type" value="Genomic_DNA"/>
</dbReference>
<sequence>MGSQSDLSHLQESGPEGSVVQEVVYQLPELRLDLTDLPQ</sequence>
<proteinExistence type="predicted"/>
<dbReference type="AlphaFoldDB" id="A0A401TSF5"/>
<name>A0A401TSF5_CHIPU</name>
<accession>A0A401TSF5</accession>
<dbReference type="Proteomes" id="UP000287033">
    <property type="component" value="Unassembled WGS sequence"/>
</dbReference>
<evidence type="ECO:0000313" key="2">
    <source>
        <dbReference type="Proteomes" id="UP000287033"/>
    </source>
</evidence>
<evidence type="ECO:0000313" key="1">
    <source>
        <dbReference type="EMBL" id="GCC45552.1"/>
    </source>
</evidence>
<feature type="non-terminal residue" evidence="1">
    <location>
        <position position="39"/>
    </location>
</feature>
<gene>
    <name evidence="1" type="ORF">chiPu_0029861</name>
</gene>
<organism evidence="1 2">
    <name type="scientific">Chiloscyllium punctatum</name>
    <name type="common">Brownbanded bambooshark</name>
    <name type="synonym">Hemiscyllium punctatum</name>
    <dbReference type="NCBI Taxonomy" id="137246"/>
    <lineage>
        <taxon>Eukaryota</taxon>
        <taxon>Metazoa</taxon>
        <taxon>Chordata</taxon>
        <taxon>Craniata</taxon>
        <taxon>Vertebrata</taxon>
        <taxon>Chondrichthyes</taxon>
        <taxon>Elasmobranchii</taxon>
        <taxon>Galeomorphii</taxon>
        <taxon>Galeoidea</taxon>
        <taxon>Orectolobiformes</taxon>
        <taxon>Hemiscylliidae</taxon>
        <taxon>Chiloscyllium</taxon>
    </lineage>
</organism>
<comment type="caution">
    <text evidence="1">The sequence shown here is derived from an EMBL/GenBank/DDBJ whole genome shotgun (WGS) entry which is preliminary data.</text>
</comment>
<keyword evidence="2" id="KW-1185">Reference proteome</keyword>
<reference evidence="1 2" key="1">
    <citation type="journal article" date="2018" name="Nat. Ecol. Evol.">
        <title>Shark genomes provide insights into elasmobranch evolution and the origin of vertebrates.</title>
        <authorList>
            <person name="Hara Y"/>
            <person name="Yamaguchi K"/>
            <person name="Onimaru K"/>
            <person name="Kadota M"/>
            <person name="Koyanagi M"/>
            <person name="Keeley SD"/>
            <person name="Tatsumi K"/>
            <person name="Tanaka K"/>
            <person name="Motone F"/>
            <person name="Kageyama Y"/>
            <person name="Nozu R"/>
            <person name="Adachi N"/>
            <person name="Nishimura O"/>
            <person name="Nakagawa R"/>
            <person name="Tanegashima C"/>
            <person name="Kiyatake I"/>
            <person name="Matsumoto R"/>
            <person name="Murakumo K"/>
            <person name="Nishida K"/>
            <person name="Terakita A"/>
            <person name="Kuratani S"/>
            <person name="Sato K"/>
            <person name="Hyodo S Kuraku.S."/>
        </authorList>
    </citation>
    <scope>NUCLEOTIDE SEQUENCE [LARGE SCALE GENOMIC DNA]</scope>
</reference>